<evidence type="ECO:0000256" key="10">
    <source>
        <dbReference type="ARBA" id="ARBA00023136"/>
    </source>
</evidence>
<reference evidence="14 15" key="1">
    <citation type="submission" date="2017-11" db="EMBL/GenBank/DDBJ databases">
        <title>De novo assembly and phasing of dikaryotic genomes from two isolates of Puccinia coronata f. sp. avenae, the causal agent of oat crown rust.</title>
        <authorList>
            <person name="Miller M.E."/>
            <person name="Zhang Y."/>
            <person name="Omidvar V."/>
            <person name="Sperschneider J."/>
            <person name="Schwessinger B."/>
            <person name="Raley C."/>
            <person name="Palmer J.M."/>
            <person name="Garnica D."/>
            <person name="Upadhyaya N."/>
            <person name="Rathjen J."/>
            <person name="Taylor J.M."/>
            <person name="Park R.F."/>
            <person name="Dodds P.N."/>
            <person name="Hirsch C.D."/>
            <person name="Kianian S.F."/>
            <person name="Figueroa M."/>
        </authorList>
    </citation>
    <scope>NUCLEOTIDE SEQUENCE [LARGE SCALE GENOMIC DNA]</scope>
    <source>
        <strain evidence="14">12NC29</strain>
    </source>
</reference>
<proteinExistence type="predicted"/>
<keyword evidence="13" id="KW-0732">Signal</keyword>
<dbReference type="GO" id="GO:0004578">
    <property type="term" value="F:chitobiosyldiphosphodolichol beta-mannosyltransferase activity"/>
    <property type="evidence" value="ECO:0007669"/>
    <property type="project" value="UniProtKB-EC"/>
</dbReference>
<gene>
    <name evidence="14" type="ORF">PCANC_15848</name>
</gene>
<comment type="caution">
    <text evidence="14">The sequence shown here is derived from an EMBL/GenBank/DDBJ whole genome shotgun (WGS) entry which is preliminary data.</text>
</comment>
<dbReference type="EMBL" id="PGCJ01000892">
    <property type="protein sequence ID" value="PLW15559.1"/>
    <property type="molecule type" value="Genomic_DNA"/>
</dbReference>
<dbReference type="InterPro" id="IPR026051">
    <property type="entry name" value="ALG1-like"/>
</dbReference>
<dbReference type="SUPFAM" id="SSF53756">
    <property type="entry name" value="UDP-Glycosyltransferase/glycogen phosphorylase"/>
    <property type="match status" value="1"/>
</dbReference>
<protein>
    <recommendedName>
        <fullName evidence="4">Chitobiosyldiphosphodolichol beta-mannosyltransferase</fullName>
        <ecNumber evidence="3">2.4.1.142</ecNumber>
    </recommendedName>
</protein>
<comment type="subcellular location">
    <subcellularLocation>
        <location evidence="1">Endoplasmic reticulum membrane</location>
        <topology evidence="1">Single-pass membrane protein</topology>
    </subcellularLocation>
</comment>
<keyword evidence="7 12" id="KW-0812">Transmembrane</keyword>
<dbReference type="EC" id="2.4.1.142" evidence="3"/>
<keyword evidence="15" id="KW-1185">Reference proteome</keyword>
<keyword evidence="6" id="KW-0808">Transferase</keyword>
<dbReference type="OrthoDB" id="614844at2759"/>
<feature type="chain" id="PRO_5014872482" description="Chitobiosyldiphosphodolichol beta-mannosyltransferase" evidence="13">
    <location>
        <begin position="16"/>
        <end position="511"/>
    </location>
</feature>
<evidence type="ECO:0000256" key="1">
    <source>
        <dbReference type="ARBA" id="ARBA00004389"/>
    </source>
</evidence>
<keyword evidence="5" id="KW-0328">Glycosyltransferase</keyword>
<comment type="function">
    <text evidence="11">Participates in the formation of the lipid-linked precursor oligosaccharide for N-glycosylation. Involved in assembling the dolichol-pyrophosphate-GlcNAc(2)-Man(5) intermediate on the cytoplasmic surface of the ER.</text>
</comment>
<evidence type="ECO:0000256" key="7">
    <source>
        <dbReference type="ARBA" id="ARBA00022692"/>
    </source>
</evidence>
<accession>A0A2N5SQP0</accession>
<dbReference type="Proteomes" id="UP000235388">
    <property type="component" value="Unassembled WGS sequence"/>
</dbReference>
<evidence type="ECO:0000313" key="15">
    <source>
        <dbReference type="Proteomes" id="UP000235388"/>
    </source>
</evidence>
<name>A0A2N5SQP0_9BASI</name>
<evidence type="ECO:0000256" key="12">
    <source>
        <dbReference type="SAM" id="Phobius"/>
    </source>
</evidence>
<evidence type="ECO:0000313" key="14">
    <source>
        <dbReference type="EMBL" id="PLW15559.1"/>
    </source>
</evidence>
<evidence type="ECO:0000256" key="11">
    <source>
        <dbReference type="ARBA" id="ARBA00024899"/>
    </source>
</evidence>
<dbReference type="PANTHER" id="PTHR13036">
    <property type="entry name" value="BETA1,4 MANNOSYLTRANSFERASE"/>
    <property type="match status" value="1"/>
</dbReference>
<feature type="signal peptide" evidence="13">
    <location>
        <begin position="1"/>
        <end position="15"/>
    </location>
</feature>
<evidence type="ECO:0000256" key="6">
    <source>
        <dbReference type="ARBA" id="ARBA00022679"/>
    </source>
</evidence>
<dbReference type="Pfam" id="PF13692">
    <property type="entry name" value="Glyco_trans_1_4"/>
    <property type="match status" value="1"/>
</dbReference>
<dbReference type="PANTHER" id="PTHR13036:SF0">
    <property type="entry name" value="CHITOBIOSYLDIPHOSPHODOLICHOL BETA-MANNOSYLTRANSFERASE"/>
    <property type="match status" value="1"/>
</dbReference>
<sequence length="511" mass="57056">MFSLAITLLLVSVIALVLRKHARRSSTRNRSIAIVVLGDIARSPRMMRHALSFADQQWYVSVFAYGGSKPPTNLLQHPKIQLVNLPEFPDWISSILPRILFVLVIGPLKALYLSASLIWTLLFKATSSSHIMVQNPPAIPTLPMVQLARLILGSKLIIDWHNTAYSILALKLGSERHPMVRLAKWIEATFGKHATLHLFVTEAEKSALSQLWGLRGVKKVFYDRPPKSFCRLTVPEIHTFFGRSSFNYDPILQEMFIGSTSALDKETLLSIEGNGTVQMKADRPALLVSSTSWTIDEDFNVLIETLSIYSRARKNKPKSLPKLMCLITGKGPLKEHYLAAISEQSREEGWQEIGIVCQSVWFDEPEDYRKLLGAADLGISLHQSSSGLDLPMKVVDMFGCGLPVCARNFNCLAELVKHRQNGLVFDSAVELSEQLEELLTGFDTADQSPSSSGGSTLGGLRNGIQTVVYGSSETTGDKDDALVHQSSVHSRSWSYWEDEWHQHVFEILRTL</sequence>
<dbReference type="Gene3D" id="3.40.50.2000">
    <property type="entry name" value="Glycogen Phosphorylase B"/>
    <property type="match status" value="1"/>
</dbReference>
<dbReference type="GO" id="GO:0005789">
    <property type="term" value="C:endoplasmic reticulum membrane"/>
    <property type="evidence" value="ECO:0007669"/>
    <property type="project" value="UniProtKB-SubCell"/>
</dbReference>
<evidence type="ECO:0000256" key="8">
    <source>
        <dbReference type="ARBA" id="ARBA00022824"/>
    </source>
</evidence>
<keyword evidence="8" id="KW-0256">Endoplasmic reticulum</keyword>
<evidence type="ECO:0000256" key="3">
    <source>
        <dbReference type="ARBA" id="ARBA00012611"/>
    </source>
</evidence>
<evidence type="ECO:0000256" key="13">
    <source>
        <dbReference type="SAM" id="SignalP"/>
    </source>
</evidence>
<evidence type="ECO:0000256" key="2">
    <source>
        <dbReference type="ARBA" id="ARBA00004922"/>
    </source>
</evidence>
<evidence type="ECO:0000256" key="5">
    <source>
        <dbReference type="ARBA" id="ARBA00022676"/>
    </source>
</evidence>
<evidence type="ECO:0000256" key="4">
    <source>
        <dbReference type="ARBA" id="ARBA00015841"/>
    </source>
</evidence>
<keyword evidence="10 12" id="KW-0472">Membrane</keyword>
<organism evidence="14 15">
    <name type="scientific">Puccinia coronata f. sp. avenae</name>
    <dbReference type="NCBI Taxonomy" id="200324"/>
    <lineage>
        <taxon>Eukaryota</taxon>
        <taxon>Fungi</taxon>
        <taxon>Dikarya</taxon>
        <taxon>Basidiomycota</taxon>
        <taxon>Pucciniomycotina</taxon>
        <taxon>Pucciniomycetes</taxon>
        <taxon>Pucciniales</taxon>
        <taxon>Pucciniaceae</taxon>
        <taxon>Puccinia</taxon>
    </lineage>
</organism>
<comment type="pathway">
    <text evidence="2">Protein modification; protein glycosylation.</text>
</comment>
<dbReference type="STRING" id="200324.A0A2N5SQP0"/>
<feature type="transmembrane region" description="Helical" evidence="12">
    <location>
        <begin position="99"/>
        <end position="122"/>
    </location>
</feature>
<evidence type="ECO:0000256" key="9">
    <source>
        <dbReference type="ARBA" id="ARBA00022989"/>
    </source>
</evidence>
<dbReference type="AlphaFoldDB" id="A0A2N5SQP0"/>
<keyword evidence="9 12" id="KW-1133">Transmembrane helix</keyword>